<proteinExistence type="predicted"/>
<dbReference type="InterPro" id="IPR003099">
    <property type="entry name" value="Prephen_DH"/>
</dbReference>
<dbReference type="InterPro" id="IPR028939">
    <property type="entry name" value="P5C_Rdtase_cat_N"/>
</dbReference>
<dbReference type="SUPFAM" id="SSF51735">
    <property type="entry name" value="NAD(P)-binding Rossmann-fold domains"/>
    <property type="match status" value="1"/>
</dbReference>
<dbReference type="PROSITE" id="PS51176">
    <property type="entry name" value="PDH_ADH"/>
    <property type="match status" value="1"/>
</dbReference>
<dbReference type="InterPro" id="IPR036291">
    <property type="entry name" value="NAD(P)-bd_dom_sf"/>
</dbReference>
<dbReference type="InterPro" id="IPR050812">
    <property type="entry name" value="Preph/Arog_dehydrog"/>
</dbReference>
<dbReference type="Gene3D" id="3.40.50.720">
    <property type="entry name" value="NAD(P)-binding Rossmann-like Domain"/>
    <property type="match status" value="1"/>
</dbReference>
<sequence length="437" mass="50112">MLGEKNIKIEKENIQVGIIGAGVMGQLYAHKIQEAGWNVNICDLPERFEIIQKQFQGSGVNVLENGHLVSRRSDFIIYSVETEFIDSVVQQYGPSTKFGAIVGGQTSVKQPEIEAFEKHLPEDISIVTCHSLHGPNVDPTDQPLIIINYRGDQTKYDLVYRILESLNSKVIPLTWQEHDRITADTQAATHLAFESMGTAWKTGGIVPWENPAYIDGIGNVKVNLALRIYSNKWHVYAGIAIFNSYARAQIKQYGESVSTLYQLIISEKELEFRERICRAKEFIFGNGRENRYIELPQDILNEFSLSTVPKTDKRPNSNLSLFAMVDCWYNMKINPYDHLICQTPLFRLWLGIIEYSFRDEETLEMGIQTALYDRQIRTHDLAYYLATLGWAQCIEHSNMDSYKKRFMDTAAFFETKLSEANTLSSLMINFLESRRND</sequence>
<dbReference type="SUPFAM" id="SSF48179">
    <property type="entry name" value="6-phosphogluconate dehydrogenase C-terminal domain-like"/>
    <property type="match status" value="2"/>
</dbReference>
<feature type="domain" description="Prephenate/arogenate dehydrogenase" evidence="2">
    <location>
        <begin position="14"/>
        <end position="294"/>
    </location>
</feature>
<dbReference type="Gene3D" id="1.10.3660.10">
    <property type="entry name" value="6-phosphogluconate dehydrogenase C-terminal like domain"/>
    <property type="match status" value="2"/>
</dbReference>
<protein>
    <submittedName>
        <fullName evidence="3">Prephenate dehydrogenase (NADP(+))</fullName>
        <ecNumber evidence="3">1.3.1.13</ecNumber>
    </submittedName>
</protein>
<evidence type="ECO:0000259" key="2">
    <source>
        <dbReference type="PROSITE" id="PS51176"/>
    </source>
</evidence>
<dbReference type="Pfam" id="PF03807">
    <property type="entry name" value="F420_oxidored"/>
    <property type="match status" value="1"/>
</dbReference>
<dbReference type="GO" id="GO:0004665">
    <property type="term" value="F:prephenate dehydrogenase (NADP+) activity"/>
    <property type="evidence" value="ECO:0007669"/>
    <property type="project" value="UniProtKB-EC"/>
</dbReference>
<dbReference type="EMBL" id="JASJQH010008624">
    <property type="protein sequence ID" value="KAK9687623.1"/>
    <property type="molecule type" value="Genomic_DNA"/>
</dbReference>
<keyword evidence="1 3" id="KW-0560">Oxidoreductase</keyword>
<evidence type="ECO:0000256" key="1">
    <source>
        <dbReference type="ARBA" id="ARBA00023002"/>
    </source>
</evidence>
<name>A0ABR2VP39_9FUNG</name>
<organism evidence="3 4">
    <name type="scientific">Basidiobolus ranarum</name>
    <dbReference type="NCBI Taxonomy" id="34480"/>
    <lineage>
        <taxon>Eukaryota</taxon>
        <taxon>Fungi</taxon>
        <taxon>Fungi incertae sedis</taxon>
        <taxon>Zoopagomycota</taxon>
        <taxon>Entomophthoromycotina</taxon>
        <taxon>Basidiobolomycetes</taxon>
        <taxon>Basidiobolales</taxon>
        <taxon>Basidiobolaceae</taxon>
        <taxon>Basidiobolus</taxon>
    </lineage>
</organism>
<evidence type="ECO:0000313" key="4">
    <source>
        <dbReference type="Proteomes" id="UP001479436"/>
    </source>
</evidence>
<keyword evidence="4" id="KW-1185">Reference proteome</keyword>
<reference evidence="3 4" key="1">
    <citation type="submission" date="2023-04" db="EMBL/GenBank/DDBJ databases">
        <title>Genome of Basidiobolus ranarum AG-B5.</title>
        <authorList>
            <person name="Stajich J.E."/>
            <person name="Carter-House D."/>
            <person name="Gryganskyi A."/>
        </authorList>
    </citation>
    <scope>NUCLEOTIDE SEQUENCE [LARGE SCALE GENOMIC DNA]</scope>
    <source>
        <strain evidence="3 4">AG-B5</strain>
    </source>
</reference>
<dbReference type="Proteomes" id="UP001479436">
    <property type="component" value="Unassembled WGS sequence"/>
</dbReference>
<evidence type="ECO:0000313" key="3">
    <source>
        <dbReference type="EMBL" id="KAK9687623.1"/>
    </source>
</evidence>
<dbReference type="PANTHER" id="PTHR21363">
    <property type="entry name" value="PREPHENATE DEHYDROGENASE"/>
    <property type="match status" value="1"/>
</dbReference>
<comment type="caution">
    <text evidence="3">The sequence shown here is derived from an EMBL/GenBank/DDBJ whole genome shotgun (WGS) entry which is preliminary data.</text>
</comment>
<dbReference type="InterPro" id="IPR008927">
    <property type="entry name" value="6-PGluconate_DH-like_C_sf"/>
</dbReference>
<accession>A0ABR2VP39</accession>
<dbReference type="PANTHER" id="PTHR21363:SF0">
    <property type="entry name" value="PREPHENATE DEHYDROGENASE [NADP(+)]"/>
    <property type="match status" value="1"/>
</dbReference>
<gene>
    <name evidence="3" type="primary">TYR1_2</name>
    <name evidence="3" type="ORF">K7432_014714</name>
</gene>
<dbReference type="EC" id="1.3.1.13" evidence="3"/>